<dbReference type="AlphaFoldDB" id="A0A6S6VKY4"/>
<dbReference type="Proteomes" id="UP000472372">
    <property type="component" value="Chromosome 2"/>
</dbReference>
<sequence length="78" mass="8415">MLSLFKFASLAALLGLAAAQQQPCYNAQPFVIILYPYNSMTAIDPVVQSAIFRAVTPVMAAIRQADNWIAPGAYEHGS</sequence>
<evidence type="ECO:0000313" key="1">
    <source>
        <dbReference type="EMBL" id="CAE7016016.1"/>
    </source>
</evidence>
<organism evidence="1 2">
    <name type="scientific">Pyrenophora teres f. teres</name>
    <dbReference type="NCBI Taxonomy" id="97479"/>
    <lineage>
        <taxon>Eukaryota</taxon>
        <taxon>Fungi</taxon>
        <taxon>Dikarya</taxon>
        <taxon>Ascomycota</taxon>
        <taxon>Pezizomycotina</taxon>
        <taxon>Dothideomycetes</taxon>
        <taxon>Pleosporomycetidae</taxon>
        <taxon>Pleosporales</taxon>
        <taxon>Pleosporineae</taxon>
        <taxon>Pleosporaceae</taxon>
        <taxon>Pyrenophora</taxon>
    </lineage>
</organism>
<evidence type="ECO:0000313" key="2">
    <source>
        <dbReference type="Proteomes" id="UP000472372"/>
    </source>
</evidence>
<accession>A0A6S6VKY4</accession>
<dbReference type="EMBL" id="HG992978">
    <property type="protein sequence ID" value="CAE7016016.1"/>
    <property type="molecule type" value="Genomic_DNA"/>
</dbReference>
<reference evidence="1" key="1">
    <citation type="submission" date="2021-02" db="EMBL/GenBank/DDBJ databases">
        <authorList>
            <person name="Syme A R."/>
            <person name="Syme A R."/>
            <person name="Moolhuijzen P."/>
        </authorList>
    </citation>
    <scope>NUCLEOTIDE SEQUENCE</scope>
    <source>
        <strain evidence="1">W1-1</strain>
    </source>
</reference>
<gene>
    <name evidence="1" type="ORF">PTTW11_02891</name>
</gene>
<protein>
    <submittedName>
        <fullName evidence="1">Uncharacterized protein</fullName>
    </submittedName>
</protein>
<proteinExistence type="predicted"/>
<name>A0A6S6VKY4_9PLEO</name>